<dbReference type="OrthoDB" id="10608360at2759"/>
<evidence type="ECO:0000313" key="2">
    <source>
        <dbReference type="Proteomes" id="UP000054995"/>
    </source>
</evidence>
<comment type="caution">
    <text evidence="1">The sequence shown here is derived from an EMBL/GenBank/DDBJ whole genome shotgun (WGS) entry which is preliminary data.</text>
</comment>
<accession>A0A0V1G424</accession>
<proteinExistence type="predicted"/>
<keyword evidence="2" id="KW-1185">Reference proteome</keyword>
<dbReference type="EMBL" id="JYDT01000005">
    <property type="protein sequence ID" value="KRY92818.1"/>
    <property type="molecule type" value="Genomic_DNA"/>
</dbReference>
<evidence type="ECO:0000313" key="1">
    <source>
        <dbReference type="EMBL" id="KRY92818.1"/>
    </source>
</evidence>
<dbReference type="Proteomes" id="UP000054995">
    <property type="component" value="Unassembled WGS sequence"/>
</dbReference>
<reference evidence="1 2" key="1">
    <citation type="submission" date="2015-01" db="EMBL/GenBank/DDBJ databases">
        <title>Evolution of Trichinella species and genotypes.</title>
        <authorList>
            <person name="Korhonen P.K."/>
            <person name="Edoardo P."/>
            <person name="Giuseppe L.R."/>
            <person name="Gasser R.B."/>
        </authorList>
    </citation>
    <scope>NUCLEOTIDE SEQUENCE [LARGE SCALE GENOMIC DNA]</scope>
    <source>
        <strain evidence="1">ISS470</strain>
    </source>
</reference>
<protein>
    <submittedName>
        <fullName evidence="1">Uncharacterized protein</fullName>
    </submittedName>
</protein>
<sequence>MHSSKKEVTKKVHTRFVAKKLVIHFLGHKNSKCRNLALRSSLPTLGFCRLTTSEIQKKSELMNTELSGLQLERSTPKQSDFHR</sequence>
<gene>
    <name evidence="1" type="ORF">T4D_10187</name>
</gene>
<dbReference type="AlphaFoldDB" id="A0A0V1G424"/>
<name>A0A0V1G424_TRIPS</name>
<organism evidence="1 2">
    <name type="scientific">Trichinella pseudospiralis</name>
    <name type="common">Parasitic roundworm</name>
    <dbReference type="NCBI Taxonomy" id="6337"/>
    <lineage>
        <taxon>Eukaryota</taxon>
        <taxon>Metazoa</taxon>
        <taxon>Ecdysozoa</taxon>
        <taxon>Nematoda</taxon>
        <taxon>Enoplea</taxon>
        <taxon>Dorylaimia</taxon>
        <taxon>Trichinellida</taxon>
        <taxon>Trichinellidae</taxon>
        <taxon>Trichinella</taxon>
    </lineage>
</organism>